<dbReference type="EMBL" id="CP009509">
    <property type="protein sequence ID" value="AKB39238.1"/>
    <property type="molecule type" value="Genomic_DNA"/>
</dbReference>
<accession>A0A0E3PUH6</accession>
<protein>
    <submittedName>
        <fullName evidence="6">Formate hydrogenlyase subunit 4</fullName>
    </submittedName>
</protein>
<feature type="transmembrane region" description="Helical" evidence="5">
    <location>
        <begin position="96"/>
        <end position="113"/>
    </location>
</feature>
<dbReference type="HOGENOM" id="CLU_015134_2_0_2"/>
<dbReference type="AlphaFoldDB" id="A0A0E3PUH6"/>
<dbReference type="GO" id="GO:0016829">
    <property type="term" value="F:lyase activity"/>
    <property type="evidence" value="ECO:0007669"/>
    <property type="project" value="UniProtKB-KW"/>
</dbReference>
<organism evidence="6 7">
    <name type="scientific">Methanosarcina mazei WWM610</name>
    <dbReference type="NCBI Taxonomy" id="1434117"/>
    <lineage>
        <taxon>Archaea</taxon>
        <taxon>Methanobacteriati</taxon>
        <taxon>Methanobacteriota</taxon>
        <taxon>Stenosarchaea group</taxon>
        <taxon>Methanomicrobia</taxon>
        <taxon>Methanosarcinales</taxon>
        <taxon>Methanosarcinaceae</taxon>
        <taxon>Methanosarcina</taxon>
    </lineage>
</organism>
<comment type="subcellular location">
    <subcellularLocation>
        <location evidence="1">Membrane</location>
        <topology evidence="1">Multi-pass membrane protein</topology>
    </subcellularLocation>
</comment>
<keyword evidence="2 5" id="KW-0812">Transmembrane</keyword>
<dbReference type="InterPro" id="IPR001694">
    <property type="entry name" value="NADH_UbQ_OxRdtase_su1/FPO"/>
</dbReference>
<dbReference type="Proteomes" id="UP000033058">
    <property type="component" value="Chromosome"/>
</dbReference>
<evidence type="ECO:0000256" key="5">
    <source>
        <dbReference type="SAM" id="Phobius"/>
    </source>
</evidence>
<feature type="transmembrane region" description="Helical" evidence="5">
    <location>
        <begin position="72"/>
        <end position="90"/>
    </location>
</feature>
<keyword evidence="4 5" id="KW-0472">Membrane</keyword>
<dbReference type="RefSeq" id="WP_011033009.1">
    <property type="nucleotide sequence ID" value="NZ_CP009509.1"/>
</dbReference>
<sequence>MNSSFLLFALLNPLFALLAAPLYMALIRKVKAYAQGRKGPGLFQAYYDLKKLMKKETVYSPVSSWVMRFTPYLNLSTLLVCSLFVPLVFVPEPAGGLGNIIVFLYLLALERFFTALGGLDAGSAFGGMGSSRSMSLAAVIEPTMVISFAALAFVLKSLNLHQMFTLTAGKVLPISPTLVLVAISLFIILIVETGRIPVDNPATHLELTMINEAMILEQAGKNLALLELAHALKQLLLMGILINTILPVGLSTEIDAGKIAVSALLFLVKAGLLAIIIGLFESSLAKMRLFRLPAFYVMAFFFSAITILIEVFA</sequence>
<feature type="transmembrane region" description="Helical" evidence="5">
    <location>
        <begin position="260"/>
        <end position="280"/>
    </location>
</feature>
<feature type="transmembrane region" description="Helical" evidence="5">
    <location>
        <begin position="6"/>
        <end position="27"/>
    </location>
</feature>
<dbReference type="PANTHER" id="PTHR43359">
    <property type="entry name" value="FORMATE HYDROGENLYASE SUBUNIT 4"/>
    <property type="match status" value="1"/>
</dbReference>
<feature type="transmembrane region" description="Helical" evidence="5">
    <location>
        <begin position="292"/>
        <end position="312"/>
    </location>
</feature>
<keyword evidence="3 5" id="KW-1133">Transmembrane helix</keyword>
<dbReference type="Pfam" id="PF00146">
    <property type="entry name" value="NADHdh"/>
    <property type="match status" value="1"/>
</dbReference>
<evidence type="ECO:0000256" key="4">
    <source>
        <dbReference type="ARBA" id="ARBA00023136"/>
    </source>
</evidence>
<feature type="transmembrane region" description="Helical" evidence="5">
    <location>
        <begin position="174"/>
        <end position="191"/>
    </location>
</feature>
<evidence type="ECO:0000313" key="7">
    <source>
        <dbReference type="Proteomes" id="UP000033058"/>
    </source>
</evidence>
<evidence type="ECO:0000256" key="3">
    <source>
        <dbReference type="ARBA" id="ARBA00022989"/>
    </source>
</evidence>
<gene>
    <name evidence="6" type="ORF">MSMAW_0247</name>
</gene>
<dbReference type="GO" id="GO:0005886">
    <property type="term" value="C:plasma membrane"/>
    <property type="evidence" value="ECO:0007669"/>
    <property type="project" value="TreeGrafter"/>
</dbReference>
<feature type="transmembrane region" description="Helical" evidence="5">
    <location>
        <begin position="134"/>
        <end position="154"/>
    </location>
</feature>
<dbReference type="InterPro" id="IPR052561">
    <property type="entry name" value="ComplexI_Subunit1"/>
</dbReference>
<evidence type="ECO:0000256" key="2">
    <source>
        <dbReference type="ARBA" id="ARBA00022692"/>
    </source>
</evidence>
<dbReference type="PATRIC" id="fig|1434117.4.peg.299"/>
<proteinExistence type="predicted"/>
<name>A0A0E3PUH6_METMZ</name>
<keyword evidence="6" id="KW-0456">Lyase</keyword>
<evidence type="ECO:0000313" key="6">
    <source>
        <dbReference type="EMBL" id="AKB39238.1"/>
    </source>
</evidence>
<feature type="transmembrane region" description="Helical" evidence="5">
    <location>
        <begin position="235"/>
        <end position="254"/>
    </location>
</feature>
<evidence type="ECO:0000256" key="1">
    <source>
        <dbReference type="ARBA" id="ARBA00004141"/>
    </source>
</evidence>
<dbReference type="GeneID" id="24849845"/>
<dbReference type="PANTHER" id="PTHR43359:SF1">
    <property type="entry name" value="FORMATE HYDROGENLYASE SUBUNIT 4-RELATED"/>
    <property type="match status" value="1"/>
</dbReference>
<reference evidence="6 7" key="1">
    <citation type="submission" date="2014-07" db="EMBL/GenBank/DDBJ databases">
        <title>Methanogenic archaea and the global carbon cycle.</title>
        <authorList>
            <person name="Henriksen J.R."/>
            <person name="Luke J."/>
            <person name="Reinhart S."/>
            <person name="Benedict M.N."/>
            <person name="Youngblut N.D."/>
            <person name="Metcalf M.E."/>
            <person name="Whitaker R.J."/>
            <person name="Metcalf W.W."/>
        </authorList>
    </citation>
    <scope>NUCLEOTIDE SEQUENCE [LARGE SCALE GENOMIC DNA]</scope>
    <source>
        <strain evidence="6 7">WWM610</strain>
    </source>
</reference>